<keyword evidence="3" id="KW-1185">Reference proteome</keyword>
<evidence type="ECO:0008006" key="4">
    <source>
        <dbReference type="Google" id="ProtNLM"/>
    </source>
</evidence>
<name>A0AAP0G837_9ASPA</name>
<gene>
    <name evidence="2" type="ORF">KSP39_PZI008649</name>
</gene>
<comment type="caution">
    <text evidence="2">The sequence shown here is derived from an EMBL/GenBank/DDBJ whole genome shotgun (WGS) entry which is preliminary data.</text>
</comment>
<reference evidence="2 3" key="1">
    <citation type="journal article" date="2022" name="Nat. Plants">
        <title>Genomes of leafy and leafless Platanthera orchids illuminate the evolution of mycoheterotrophy.</title>
        <authorList>
            <person name="Li M.H."/>
            <person name="Liu K.W."/>
            <person name="Li Z."/>
            <person name="Lu H.C."/>
            <person name="Ye Q.L."/>
            <person name="Zhang D."/>
            <person name="Wang J.Y."/>
            <person name="Li Y.F."/>
            <person name="Zhong Z.M."/>
            <person name="Liu X."/>
            <person name="Yu X."/>
            <person name="Liu D.K."/>
            <person name="Tu X.D."/>
            <person name="Liu B."/>
            <person name="Hao Y."/>
            <person name="Liao X.Y."/>
            <person name="Jiang Y.T."/>
            <person name="Sun W.H."/>
            <person name="Chen J."/>
            <person name="Chen Y.Q."/>
            <person name="Ai Y."/>
            <person name="Zhai J.W."/>
            <person name="Wu S.S."/>
            <person name="Zhou Z."/>
            <person name="Hsiao Y.Y."/>
            <person name="Wu W.L."/>
            <person name="Chen Y.Y."/>
            <person name="Lin Y.F."/>
            <person name="Hsu J.L."/>
            <person name="Li C.Y."/>
            <person name="Wang Z.W."/>
            <person name="Zhao X."/>
            <person name="Zhong W.Y."/>
            <person name="Ma X.K."/>
            <person name="Ma L."/>
            <person name="Huang J."/>
            <person name="Chen G.Z."/>
            <person name="Huang M.Z."/>
            <person name="Huang L."/>
            <person name="Peng D.H."/>
            <person name="Luo Y.B."/>
            <person name="Zou S.Q."/>
            <person name="Chen S.P."/>
            <person name="Lan S."/>
            <person name="Tsai W.C."/>
            <person name="Van de Peer Y."/>
            <person name="Liu Z.J."/>
        </authorList>
    </citation>
    <scope>NUCLEOTIDE SEQUENCE [LARGE SCALE GENOMIC DNA]</scope>
    <source>
        <strain evidence="2">Lor287</strain>
    </source>
</reference>
<sequence>MGVGPLGFSQCTEKANEMVNGYNARLAAALRELEQTLPGALAIFCDAYKGMMEIISNPEIYGFNNVRDACCGAGHAGGMVMCIACRDPSMHVWWDSYGTTEAGDAQLADWSWSPLPSHLQIFTPLNLRQLASSSSPH</sequence>
<protein>
    <recommendedName>
        <fullName evidence="4">GDSL esterase/lipase</fullName>
    </recommendedName>
</protein>
<dbReference type="PANTHER" id="PTHR45648">
    <property type="entry name" value="GDSL LIPASE/ACYLHYDROLASE FAMILY PROTEIN (AFU_ORTHOLOGUE AFUA_4G14700)"/>
    <property type="match status" value="1"/>
</dbReference>
<dbReference type="InterPro" id="IPR051058">
    <property type="entry name" value="GDSL_Est/Lipase"/>
</dbReference>
<evidence type="ECO:0000313" key="3">
    <source>
        <dbReference type="Proteomes" id="UP001418222"/>
    </source>
</evidence>
<dbReference type="EMBL" id="JBBWWQ010000006">
    <property type="protein sequence ID" value="KAK8944091.1"/>
    <property type="molecule type" value="Genomic_DNA"/>
</dbReference>
<evidence type="ECO:0000313" key="2">
    <source>
        <dbReference type="EMBL" id="KAK8944091.1"/>
    </source>
</evidence>
<accession>A0AAP0G837</accession>
<dbReference type="Gene3D" id="3.40.50.1110">
    <property type="entry name" value="SGNH hydrolase"/>
    <property type="match status" value="1"/>
</dbReference>
<proteinExistence type="predicted"/>
<dbReference type="Proteomes" id="UP001418222">
    <property type="component" value="Unassembled WGS sequence"/>
</dbReference>
<dbReference type="PANTHER" id="PTHR45648:SF7">
    <property type="entry name" value="OS12G0126100 PROTEIN"/>
    <property type="match status" value="1"/>
</dbReference>
<dbReference type="InterPro" id="IPR036514">
    <property type="entry name" value="SGNH_hydro_sf"/>
</dbReference>
<dbReference type="AlphaFoldDB" id="A0AAP0G837"/>
<organism evidence="2 3">
    <name type="scientific">Platanthera zijinensis</name>
    <dbReference type="NCBI Taxonomy" id="2320716"/>
    <lineage>
        <taxon>Eukaryota</taxon>
        <taxon>Viridiplantae</taxon>
        <taxon>Streptophyta</taxon>
        <taxon>Embryophyta</taxon>
        <taxon>Tracheophyta</taxon>
        <taxon>Spermatophyta</taxon>
        <taxon>Magnoliopsida</taxon>
        <taxon>Liliopsida</taxon>
        <taxon>Asparagales</taxon>
        <taxon>Orchidaceae</taxon>
        <taxon>Orchidoideae</taxon>
        <taxon>Orchideae</taxon>
        <taxon>Orchidinae</taxon>
        <taxon>Platanthera</taxon>
    </lineage>
</organism>
<keyword evidence="1" id="KW-0378">Hydrolase</keyword>
<dbReference type="GO" id="GO:0016787">
    <property type="term" value="F:hydrolase activity"/>
    <property type="evidence" value="ECO:0007669"/>
    <property type="project" value="UniProtKB-KW"/>
</dbReference>
<evidence type="ECO:0000256" key="1">
    <source>
        <dbReference type="ARBA" id="ARBA00022801"/>
    </source>
</evidence>